<dbReference type="InterPro" id="IPR036086">
    <property type="entry name" value="ParB/Sulfiredoxin_sf"/>
</dbReference>
<dbReference type="SUPFAM" id="SSF110849">
    <property type="entry name" value="ParB/Sulfiredoxin"/>
    <property type="match status" value="1"/>
</dbReference>
<dbReference type="Gene3D" id="3.90.1530.10">
    <property type="entry name" value="Conserved hypothetical protein from pyrococcus furiosus pfu- 392566-001, ParB domain"/>
    <property type="match status" value="1"/>
</dbReference>
<sequence length="360" mass="40345">MPEFITIPLSQLVLDRKNPRLPARLIGAGQDELLRYLIQRTNITELVTSIGENGFFQGEAIIVTKSDESDDEFIVLEGNRRVTALKLIHNPLLADGISKSACIAATQAENRPSSIPAYEVDRREDVLQYLGFRHVSGIQRWGSLAKARYLKMLYDHAQGQPESRYTQIASEIGSRRDTVQKNLDALAVYNMIEQARFFDIRDLDEDKFQFGVFYTALSNTRIAAFAGARDVDSKPTHPIECPVSLRLGPIEELVRWMFEKESSGDTRLGESRNIPMLAAVLSAPDALELLRQGASLKDAFKKTPDIRSDFVREVKLATAHLRLANANLQFVSASDTEVQRTISVLVNEIQPIAGQFKLEL</sequence>
<reference evidence="1" key="1">
    <citation type="submission" date="2019-09" db="EMBL/GenBank/DDBJ databases">
        <title>Characterisation of the sponge microbiome using genome-centric metagenomics.</title>
        <authorList>
            <person name="Engelberts J.P."/>
            <person name="Robbins S.J."/>
            <person name="De Goeij J.M."/>
            <person name="Aranda M."/>
            <person name="Bell S.C."/>
            <person name="Webster N.S."/>
        </authorList>
    </citation>
    <scope>NUCLEOTIDE SEQUENCE</scope>
    <source>
        <strain evidence="1">SB0662_bin_9</strain>
    </source>
</reference>
<proteinExistence type="predicted"/>
<accession>A0A6B1DNR2</accession>
<gene>
    <name evidence="1" type="ORF">F4Y08_00035</name>
</gene>
<dbReference type="AlphaFoldDB" id="A0A6B1DNR2"/>
<evidence type="ECO:0000313" key="1">
    <source>
        <dbReference type="EMBL" id="MYD88721.1"/>
    </source>
</evidence>
<protein>
    <submittedName>
        <fullName evidence="1">Chromosome partitioning protein ParB</fullName>
    </submittedName>
</protein>
<name>A0A6B1DNR2_9CHLR</name>
<dbReference type="EMBL" id="VXPY01000001">
    <property type="protein sequence ID" value="MYD88721.1"/>
    <property type="molecule type" value="Genomic_DNA"/>
</dbReference>
<comment type="caution">
    <text evidence="1">The sequence shown here is derived from an EMBL/GenBank/DDBJ whole genome shotgun (WGS) entry which is preliminary data.</text>
</comment>
<organism evidence="1">
    <name type="scientific">Caldilineaceae bacterium SB0662_bin_9</name>
    <dbReference type="NCBI Taxonomy" id="2605258"/>
    <lineage>
        <taxon>Bacteria</taxon>
        <taxon>Bacillati</taxon>
        <taxon>Chloroflexota</taxon>
        <taxon>Caldilineae</taxon>
        <taxon>Caldilineales</taxon>
        <taxon>Caldilineaceae</taxon>
    </lineage>
</organism>